<evidence type="ECO:0000313" key="8">
    <source>
        <dbReference type="Proteomes" id="UP000678499"/>
    </source>
</evidence>
<proteinExistence type="inferred from homology"/>
<sequence length="488" mass="54929">MDRESNFVTVSRLQEIFDEGELHIAVQLIREALGLSKEVESSSECLSLVSKKYIKAVRDAFSLEEKTDDEILTFIRNTLADKVAVSDAFKDLEVLEEETAIQLNDHISCLSKLTGDELKSRQELAAFMEDLKLTAEADRDVITSATRDAETYLHCIQHAPYSDVMLNQISSALDKYEKQVDEELRTANETMDKLRKVTSAHPDFDSLVDEFNRLGWLKYLKDVIDIAGEASAKSQGLSSAITSFEKMRNFDHVLYIITKPSEKRNQGILMGLLKVGYKKLYLLDENGATNEVKPMCILDFYVPEAIQRRGHGKMLFEFMLADLKVSPVHLAIDRPSEKFLTFLKKHYSLDSTIPQAINFVIYAGFYDGRTDQVIKNSRDKMWTDEPGTACRNPPVPEVTFFSTAAKRKSTISHIMNHDQPGDTLNGANALPKSGSQLRSDSSSHGDPSAAAGRPANQRSTDFDPFKPRNGFIATKSCTDTKYSHNRLW</sequence>
<feature type="region of interest" description="Disordered" evidence="5">
    <location>
        <begin position="415"/>
        <end position="470"/>
    </location>
</feature>
<comment type="function">
    <text evidence="3">Specifically acetylates 'Lys-40' in alpha-tubulin on the lumenal side of microtubules. Promotes microtubule destabilization and accelerates microtubule dynamics; this activity may be independent of acetylation activity. Acetylates alpha-tubulin with a slow enzymatic rate, due to a catalytic site that is not optimized for acetyl transfer. Enters the microtubule through each end and diffuses quickly throughout the lumen of microtubules. Acetylates only long/old microtubules because of its slow acetylation rate since it does not have time to act on dynamically unstable microtubules before the enzyme is released.</text>
</comment>
<dbReference type="Gene3D" id="3.40.630.30">
    <property type="match status" value="1"/>
</dbReference>
<evidence type="ECO:0000256" key="1">
    <source>
        <dbReference type="ARBA" id="ARBA00022679"/>
    </source>
</evidence>
<protein>
    <recommendedName>
        <fullName evidence="3">Alpha-tubulin N-acetyltransferase</fullName>
        <shortName evidence="3">Alpha-TAT</shortName>
        <shortName evidence="3">TAT</shortName>
        <ecNumber evidence="3">2.3.1.108</ecNumber>
    </recommendedName>
    <alternativeName>
        <fullName evidence="3">Acetyltransferase mec-17 homolog</fullName>
    </alternativeName>
</protein>
<evidence type="ECO:0000256" key="4">
    <source>
        <dbReference type="SAM" id="Coils"/>
    </source>
</evidence>
<reference evidence="7" key="1">
    <citation type="submission" date="2020-11" db="EMBL/GenBank/DDBJ databases">
        <authorList>
            <person name="Tran Van P."/>
        </authorList>
    </citation>
    <scope>NUCLEOTIDE SEQUENCE</scope>
</reference>
<evidence type="ECO:0000256" key="5">
    <source>
        <dbReference type="SAM" id="MobiDB-lite"/>
    </source>
</evidence>
<dbReference type="EMBL" id="CAJPEX010002967">
    <property type="protein sequence ID" value="CAG0921702.1"/>
    <property type="molecule type" value="Genomic_DNA"/>
</dbReference>
<dbReference type="Proteomes" id="UP000678499">
    <property type="component" value="Unassembled WGS sequence"/>
</dbReference>
<keyword evidence="4" id="KW-0175">Coiled coil</keyword>
<dbReference type="EMBL" id="OA885004">
    <property type="protein sequence ID" value="CAD7281550.1"/>
    <property type="molecule type" value="Genomic_DNA"/>
</dbReference>
<keyword evidence="1 3" id="KW-0808">Transferase</keyword>
<feature type="compositionally biased region" description="Polar residues" evidence="5">
    <location>
        <begin position="433"/>
        <end position="445"/>
    </location>
</feature>
<keyword evidence="8" id="KW-1185">Reference proteome</keyword>
<dbReference type="GO" id="GO:0005874">
    <property type="term" value="C:microtubule"/>
    <property type="evidence" value="ECO:0007669"/>
    <property type="project" value="InterPro"/>
</dbReference>
<dbReference type="Pfam" id="PF05301">
    <property type="entry name" value="Acetyltransf_16"/>
    <property type="match status" value="1"/>
</dbReference>
<dbReference type="GO" id="GO:0048666">
    <property type="term" value="P:neuron development"/>
    <property type="evidence" value="ECO:0007669"/>
    <property type="project" value="UniProtKB-UniRule"/>
</dbReference>
<dbReference type="OrthoDB" id="447510at2759"/>
<feature type="coiled-coil region" evidence="4">
    <location>
        <begin position="166"/>
        <end position="197"/>
    </location>
</feature>
<feature type="binding site" evidence="3">
    <location>
        <begin position="300"/>
        <end position="313"/>
    </location>
    <ligand>
        <name>acetyl-CoA</name>
        <dbReference type="ChEBI" id="CHEBI:57288"/>
    </ligand>
</feature>
<comment type="catalytic activity">
    <reaction evidence="3">
        <text>L-lysyl-[alpha-tubulin] + acetyl-CoA = N(6)-acetyl-L-lysyl-[alpha-tubulin] + CoA + H(+)</text>
        <dbReference type="Rhea" id="RHEA:15277"/>
        <dbReference type="Rhea" id="RHEA-COMP:11278"/>
        <dbReference type="Rhea" id="RHEA-COMP:11279"/>
        <dbReference type="ChEBI" id="CHEBI:15378"/>
        <dbReference type="ChEBI" id="CHEBI:29969"/>
        <dbReference type="ChEBI" id="CHEBI:57287"/>
        <dbReference type="ChEBI" id="CHEBI:57288"/>
        <dbReference type="ChEBI" id="CHEBI:61930"/>
        <dbReference type="EC" id="2.3.1.108"/>
    </reaction>
</comment>
<dbReference type="HAMAP" id="MF_03130">
    <property type="entry name" value="mec17"/>
    <property type="match status" value="1"/>
</dbReference>
<feature type="site" description="Crucial for catalytic activity" evidence="3">
    <location>
        <position position="235"/>
    </location>
</feature>
<feature type="binding site" evidence="3">
    <location>
        <begin position="336"/>
        <end position="345"/>
    </location>
    <ligand>
        <name>acetyl-CoA</name>
        <dbReference type="ChEBI" id="CHEBI:57288"/>
    </ligand>
</feature>
<evidence type="ECO:0000313" key="7">
    <source>
        <dbReference type="EMBL" id="CAD7281550.1"/>
    </source>
</evidence>
<dbReference type="GO" id="GO:0019799">
    <property type="term" value="F:tubulin N-acetyltransferase activity"/>
    <property type="evidence" value="ECO:0007669"/>
    <property type="project" value="UniProtKB-UniRule"/>
</dbReference>
<name>A0A7R9BUN0_9CRUS</name>
<gene>
    <name evidence="7" type="ORF">NMOB1V02_LOCUS9194</name>
</gene>
<dbReference type="PANTHER" id="PTHR12327">
    <property type="entry name" value="ALPHA-TUBULIN N-ACETYLTRANSFERASE 1"/>
    <property type="match status" value="1"/>
</dbReference>
<evidence type="ECO:0000256" key="2">
    <source>
        <dbReference type="ARBA" id="ARBA00023315"/>
    </source>
</evidence>
<dbReference type="InterPro" id="IPR038746">
    <property type="entry name" value="Atat"/>
</dbReference>
<organism evidence="7">
    <name type="scientific">Notodromas monacha</name>
    <dbReference type="NCBI Taxonomy" id="399045"/>
    <lineage>
        <taxon>Eukaryota</taxon>
        <taxon>Metazoa</taxon>
        <taxon>Ecdysozoa</taxon>
        <taxon>Arthropoda</taxon>
        <taxon>Crustacea</taxon>
        <taxon>Oligostraca</taxon>
        <taxon>Ostracoda</taxon>
        <taxon>Podocopa</taxon>
        <taxon>Podocopida</taxon>
        <taxon>Cypridocopina</taxon>
        <taxon>Cypridoidea</taxon>
        <taxon>Cyprididae</taxon>
        <taxon>Notodromas</taxon>
    </lineage>
</organism>
<evidence type="ECO:0000259" key="6">
    <source>
        <dbReference type="PROSITE" id="PS51730"/>
    </source>
</evidence>
<feature type="domain" description="N-acetyltransferase" evidence="6">
    <location>
        <begin position="191"/>
        <end position="366"/>
    </location>
</feature>
<accession>A0A7R9BUN0</accession>
<comment type="similarity">
    <text evidence="3">Belongs to the acetyltransferase ATAT1 family.</text>
</comment>
<dbReference type="PROSITE" id="PS51730">
    <property type="entry name" value="GNAT_ATAT"/>
    <property type="match status" value="1"/>
</dbReference>
<dbReference type="EC" id="2.3.1.108" evidence="3"/>
<dbReference type="PANTHER" id="PTHR12327:SF0">
    <property type="entry name" value="ALPHA-TUBULIN N-ACETYLTRANSFERASE 1"/>
    <property type="match status" value="1"/>
</dbReference>
<keyword evidence="2 3" id="KW-0012">Acyltransferase</keyword>
<dbReference type="GO" id="GO:0070507">
    <property type="term" value="P:regulation of microtubule cytoskeleton organization"/>
    <property type="evidence" value="ECO:0007669"/>
    <property type="project" value="UniProtKB-UniRule"/>
</dbReference>
<dbReference type="AlphaFoldDB" id="A0A7R9BUN0"/>
<evidence type="ECO:0000256" key="3">
    <source>
        <dbReference type="HAMAP-Rule" id="MF_03130"/>
    </source>
</evidence>
<dbReference type="InterPro" id="IPR007965">
    <property type="entry name" value="GNAT_ATAT"/>
</dbReference>